<accession>A0ABP8UFF8</accession>
<dbReference type="Proteomes" id="UP001501442">
    <property type="component" value="Unassembled WGS sequence"/>
</dbReference>
<dbReference type="RefSeq" id="WP_345433347.1">
    <property type="nucleotide sequence ID" value="NZ_BAABHK010000007.1"/>
</dbReference>
<evidence type="ECO:0000313" key="1">
    <source>
        <dbReference type="EMBL" id="GAA4629264.1"/>
    </source>
</evidence>
<name>A0ABP8UFF8_9ACTN</name>
<dbReference type="EMBL" id="BAABHK010000007">
    <property type="protein sequence ID" value="GAA4629264.1"/>
    <property type="molecule type" value="Genomic_DNA"/>
</dbReference>
<evidence type="ECO:0000313" key="2">
    <source>
        <dbReference type="Proteomes" id="UP001501442"/>
    </source>
</evidence>
<sequence>MRIESPRSQPDGSWTVAIHGAAASVLVKAFDPDPHLKETAVLWSPTSTDLHEA</sequence>
<protein>
    <recommendedName>
        <fullName evidence="3">DUF397 domain-containing protein</fullName>
    </recommendedName>
</protein>
<gene>
    <name evidence="1" type="ORF">GCM10023196_049250</name>
</gene>
<proteinExistence type="predicted"/>
<reference evidence="2" key="1">
    <citation type="journal article" date="2019" name="Int. J. Syst. Evol. Microbiol.">
        <title>The Global Catalogue of Microorganisms (GCM) 10K type strain sequencing project: providing services to taxonomists for standard genome sequencing and annotation.</title>
        <authorList>
            <consortium name="The Broad Institute Genomics Platform"/>
            <consortium name="The Broad Institute Genome Sequencing Center for Infectious Disease"/>
            <person name="Wu L."/>
            <person name="Ma J."/>
        </authorList>
    </citation>
    <scope>NUCLEOTIDE SEQUENCE [LARGE SCALE GENOMIC DNA]</scope>
    <source>
        <strain evidence="2">JCM 17939</strain>
    </source>
</reference>
<organism evidence="1 2">
    <name type="scientific">Actinoallomurus vinaceus</name>
    <dbReference type="NCBI Taxonomy" id="1080074"/>
    <lineage>
        <taxon>Bacteria</taxon>
        <taxon>Bacillati</taxon>
        <taxon>Actinomycetota</taxon>
        <taxon>Actinomycetes</taxon>
        <taxon>Streptosporangiales</taxon>
        <taxon>Thermomonosporaceae</taxon>
        <taxon>Actinoallomurus</taxon>
    </lineage>
</organism>
<evidence type="ECO:0008006" key="3">
    <source>
        <dbReference type="Google" id="ProtNLM"/>
    </source>
</evidence>
<comment type="caution">
    <text evidence="1">The sequence shown here is derived from an EMBL/GenBank/DDBJ whole genome shotgun (WGS) entry which is preliminary data.</text>
</comment>
<keyword evidence="2" id="KW-1185">Reference proteome</keyword>